<dbReference type="InterPro" id="IPR015943">
    <property type="entry name" value="WD40/YVTN_repeat-like_dom_sf"/>
</dbReference>
<dbReference type="GO" id="GO:0015979">
    <property type="term" value="P:photosynthesis"/>
    <property type="evidence" value="ECO:0007669"/>
    <property type="project" value="UniProtKB-KW"/>
</dbReference>
<evidence type="ECO:0000256" key="3">
    <source>
        <dbReference type="SAM" id="SignalP"/>
    </source>
</evidence>
<evidence type="ECO:0000256" key="1">
    <source>
        <dbReference type="ARBA" id="ARBA00022531"/>
    </source>
</evidence>
<dbReference type="RefSeq" id="WP_074773621.1">
    <property type="nucleotide sequence ID" value="NZ_FNKP01000004.1"/>
</dbReference>
<organism evidence="5 6">
    <name type="scientific">Paraburkholderia fungorum</name>
    <dbReference type="NCBI Taxonomy" id="134537"/>
    <lineage>
        <taxon>Bacteria</taxon>
        <taxon>Pseudomonadati</taxon>
        <taxon>Pseudomonadota</taxon>
        <taxon>Betaproteobacteria</taxon>
        <taxon>Burkholderiales</taxon>
        <taxon>Burkholderiaceae</taxon>
        <taxon>Paraburkholderia</taxon>
    </lineage>
</organism>
<dbReference type="EMBL" id="FNKP01000004">
    <property type="protein sequence ID" value="SDR53778.1"/>
    <property type="molecule type" value="Genomic_DNA"/>
</dbReference>
<sequence>MLRKVYFLLVSIAFAYASEAVAATDIITAAHPWADPVHQMMLDATLAGKRIVAVGEHGIVLLSDDSGKTFRQAKSVPVSATLSAVSFADQKRGWAVGQWGVILGTTDGGETWSLERSDTSVDQPLYSVYFSDAGHGVAVGLWSLMLVTDDGGKNWRQVKLPPPPGAEKADRNLFHVFGNRRGTVFVSAEQGLVLRSDDNGSSWVYESTGSKGSLWTGVVAADDSIIVGGLLGHLSRSTDSGHTWTAIDTGSTASITDLAAIGDQIIGVALDGRSFGGRNADARFSTIEATGKTALTAVVIVDGHRPIYFSKDGVVAAQSRSPS</sequence>
<evidence type="ECO:0000256" key="2">
    <source>
        <dbReference type="ARBA" id="ARBA00023276"/>
    </source>
</evidence>
<keyword evidence="6" id="KW-1185">Reference proteome</keyword>
<proteinExistence type="predicted"/>
<protein>
    <recommendedName>
        <fullName evidence="4">Photosynthesis system II assembly factor Ycf48/Hcf136-like domain-containing protein</fullName>
    </recommendedName>
</protein>
<dbReference type="InterPro" id="IPR028203">
    <property type="entry name" value="PSII_CF48-like_dom"/>
</dbReference>
<dbReference type="Pfam" id="PF14870">
    <property type="entry name" value="PSII_BNR"/>
    <property type="match status" value="1"/>
</dbReference>
<evidence type="ECO:0000313" key="5">
    <source>
        <dbReference type="EMBL" id="SDR53778.1"/>
    </source>
</evidence>
<keyword evidence="1" id="KW-0602">Photosynthesis</keyword>
<dbReference type="OrthoDB" id="9767885at2"/>
<feature type="signal peptide" evidence="3">
    <location>
        <begin position="1"/>
        <end position="22"/>
    </location>
</feature>
<keyword evidence="3" id="KW-0732">Signal</keyword>
<evidence type="ECO:0000313" key="6">
    <source>
        <dbReference type="Proteomes" id="UP000183487"/>
    </source>
</evidence>
<dbReference type="Gene3D" id="2.130.10.10">
    <property type="entry name" value="YVTN repeat-like/Quinoprotein amine dehydrogenase"/>
    <property type="match status" value="1"/>
</dbReference>
<dbReference type="Proteomes" id="UP000183487">
    <property type="component" value="Unassembled WGS sequence"/>
</dbReference>
<keyword evidence="2" id="KW-0604">Photosystem II</keyword>
<dbReference type="PANTHER" id="PTHR47199:SF2">
    <property type="entry name" value="PHOTOSYSTEM II STABILITY_ASSEMBLY FACTOR HCF136, CHLOROPLASTIC"/>
    <property type="match status" value="1"/>
</dbReference>
<dbReference type="SUPFAM" id="SSF110296">
    <property type="entry name" value="Oligoxyloglucan reducing end-specific cellobiohydrolase"/>
    <property type="match status" value="1"/>
</dbReference>
<dbReference type="GO" id="GO:0009523">
    <property type="term" value="C:photosystem II"/>
    <property type="evidence" value="ECO:0007669"/>
    <property type="project" value="UniProtKB-KW"/>
</dbReference>
<reference evidence="6" key="1">
    <citation type="submission" date="2016-10" db="EMBL/GenBank/DDBJ databases">
        <authorList>
            <person name="Varghese N."/>
        </authorList>
    </citation>
    <scope>NUCLEOTIDE SEQUENCE [LARGE SCALE GENOMIC DNA]</scope>
    <source>
        <strain evidence="6">GAS106B</strain>
    </source>
</reference>
<dbReference type="AlphaFoldDB" id="A0A1H1JUW4"/>
<evidence type="ECO:0000259" key="4">
    <source>
        <dbReference type="Pfam" id="PF14870"/>
    </source>
</evidence>
<feature type="chain" id="PRO_5010343446" description="Photosynthesis system II assembly factor Ycf48/Hcf136-like domain-containing protein" evidence="3">
    <location>
        <begin position="23"/>
        <end position="323"/>
    </location>
</feature>
<feature type="domain" description="Photosynthesis system II assembly factor Ycf48/Hcf136-like" evidence="4">
    <location>
        <begin position="75"/>
        <end position="212"/>
    </location>
</feature>
<name>A0A1H1JUW4_9BURK</name>
<accession>A0A1H1JUW4</accession>
<dbReference type="CDD" id="cd15482">
    <property type="entry name" value="Sialidase_non-viral"/>
    <property type="match status" value="1"/>
</dbReference>
<dbReference type="PANTHER" id="PTHR47199">
    <property type="entry name" value="PHOTOSYSTEM II STABILITY/ASSEMBLY FACTOR HCF136, CHLOROPLASTIC"/>
    <property type="match status" value="1"/>
</dbReference>
<gene>
    <name evidence="5" type="ORF">SAMN05443245_7266</name>
</gene>